<dbReference type="Gene3D" id="3.80.10.10">
    <property type="entry name" value="Ribonuclease Inhibitor"/>
    <property type="match status" value="1"/>
</dbReference>
<dbReference type="Pfam" id="PF00560">
    <property type="entry name" value="LRR_1"/>
    <property type="match status" value="3"/>
</dbReference>
<evidence type="ECO:0000256" key="8">
    <source>
        <dbReference type="ARBA" id="ARBA00023180"/>
    </source>
</evidence>
<organism evidence="12 13">
    <name type="scientific">Buddleja alternifolia</name>
    <dbReference type="NCBI Taxonomy" id="168488"/>
    <lineage>
        <taxon>Eukaryota</taxon>
        <taxon>Viridiplantae</taxon>
        <taxon>Streptophyta</taxon>
        <taxon>Embryophyta</taxon>
        <taxon>Tracheophyta</taxon>
        <taxon>Spermatophyta</taxon>
        <taxon>Magnoliopsida</taxon>
        <taxon>eudicotyledons</taxon>
        <taxon>Gunneridae</taxon>
        <taxon>Pentapetalae</taxon>
        <taxon>asterids</taxon>
        <taxon>lamiids</taxon>
        <taxon>Lamiales</taxon>
        <taxon>Scrophulariaceae</taxon>
        <taxon>Buddlejeae</taxon>
        <taxon>Buddleja</taxon>
    </lineage>
</organism>
<dbReference type="AlphaFoldDB" id="A0AAV6WKQ3"/>
<keyword evidence="7 9" id="KW-0472">Membrane</keyword>
<evidence type="ECO:0000256" key="4">
    <source>
        <dbReference type="ARBA" id="ARBA00022737"/>
    </source>
</evidence>
<dbReference type="InterPro" id="IPR013210">
    <property type="entry name" value="LRR_N_plant-typ"/>
</dbReference>
<keyword evidence="13" id="KW-1185">Reference proteome</keyword>
<protein>
    <recommendedName>
        <fullName evidence="11">Leucine-rich repeat-containing N-terminal plant-type domain-containing protein</fullName>
    </recommendedName>
</protein>
<feature type="transmembrane region" description="Helical" evidence="9">
    <location>
        <begin position="228"/>
        <end position="251"/>
    </location>
</feature>
<evidence type="ECO:0000313" key="12">
    <source>
        <dbReference type="EMBL" id="KAG8371651.1"/>
    </source>
</evidence>
<gene>
    <name evidence="12" type="ORF">BUALT_Bualt13G0110300</name>
</gene>
<dbReference type="GO" id="GO:0033612">
    <property type="term" value="F:receptor serine/threonine kinase binding"/>
    <property type="evidence" value="ECO:0007669"/>
    <property type="project" value="TreeGrafter"/>
</dbReference>
<evidence type="ECO:0000256" key="5">
    <source>
        <dbReference type="ARBA" id="ARBA00022741"/>
    </source>
</evidence>
<dbReference type="EMBL" id="WHWC01000013">
    <property type="protein sequence ID" value="KAG8371651.1"/>
    <property type="molecule type" value="Genomic_DNA"/>
</dbReference>
<dbReference type="FunFam" id="3.80.10.10:FF:000400">
    <property type="entry name" value="Nuclear pore complex protein NUP107"/>
    <property type="match status" value="1"/>
</dbReference>
<reference evidence="12" key="1">
    <citation type="submission" date="2019-10" db="EMBL/GenBank/DDBJ databases">
        <authorList>
            <person name="Zhang R."/>
            <person name="Pan Y."/>
            <person name="Wang J."/>
            <person name="Ma R."/>
            <person name="Yu S."/>
        </authorList>
    </citation>
    <scope>NUCLEOTIDE SEQUENCE</scope>
    <source>
        <strain evidence="12">LA-IB0</strain>
        <tissue evidence="12">Leaf</tissue>
    </source>
</reference>
<keyword evidence="3 10" id="KW-0732">Signal</keyword>
<evidence type="ECO:0000256" key="3">
    <source>
        <dbReference type="ARBA" id="ARBA00022729"/>
    </source>
</evidence>
<keyword evidence="8" id="KW-0325">Glycoprotein</keyword>
<sequence length="291" mass="32053">MVKYIRAPPPLVTIFLWFLLIESFSNASQSDVECLRAIRDSLQDPSNNLASWDFSNTTEGSICHFTGVDCWHDDENRVLNIRIADMGLRGEFPLGVAGCSSITGFDISSNNIHGNIPNNISKLIGYVTTLDLSSNQLSGQIPVDIANCTYLNHLRLDDNQLTGQIPPQIGLLNRIKTFSVSRNRLSGPVPRFINGTTFSAENYANNVGLCGEPLPPCQGPARKSHAPVIVGGAVGGVAFSALVFGIVMFVFMKKMSRKKKKGDPLGNKWAKSIKGAKRIKASYMYIFFWWH</sequence>
<keyword evidence="9" id="KW-1133">Transmembrane helix</keyword>
<comment type="caution">
    <text evidence="12">The sequence shown here is derived from an EMBL/GenBank/DDBJ whole genome shotgun (WGS) entry which is preliminary data.</text>
</comment>
<accession>A0AAV6WKQ3</accession>
<evidence type="ECO:0000256" key="10">
    <source>
        <dbReference type="SAM" id="SignalP"/>
    </source>
</evidence>
<evidence type="ECO:0000259" key="11">
    <source>
        <dbReference type="Pfam" id="PF08263"/>
    </source>
</evidence>
<dbReference type="Proteomes" id="UP000826271">
    <property type="component" value="Unassembled WGS sequence"/>
</dbReference>
<dbReference type="PANTHER" id="PTHR48056:SF81">
    <property type="entry name" value="RECEPTOR PROTEIN-TYROSINE KINASE CEPR1"/>
    <property type="match status" value="1"/>
</dbReference>
<dbReference type="Pfam" id="PF08263">
    <property type="entry name" value="LRRNT_2"/>
    <property type="match status" value="1"/>
</dbReference>
<evidence type="ECO:0000256" key="1">
    <source>
        <dbReference type="ARBA" id="ARBA00004370"/>
    </source>
</evidence>
<keyword evidence="9" id="KW-0812">Transmembrane</keyword>
<dbReference type="InterPro" id="IPR032675">
    <property type="entry name" value="LRR_dom_sf"/>
</dbReference>
<proteinExistence type="predicted"/>
<feature type="signal peptide" evidence="10">
    <location>
        <begin position="1"/>
        <end position="27"/>
    </location>
</feature>
<keyword evidence="6" id="KW-0067">ATP-binding</keyword>
<evidence type="ECO:0000256" key="7">
    <source>
        <dbReference type="ARBA" id="ARBA00023136"/>
    </source>
</evidence>
<keyword evidence="2" id="KW-0433">Leucine-rich repeat</keyword>
<dbReference type="InterPro" id="IPR001611">
    <property type="entry name" value="Leu-rich_rpt"/>
</dbReference>
<name>A0AAV6WKQ3_9LAMI</name>
<evidence type="ECO:0000256" key="2">
    <source>
        <dbReference type="ARBA" id="ARBA00022614"/>
    </source>
</evidence>
<dbReference type="InterPro" id="IPR050647">
    <property type="entry name" value="Plant_LRR-RLKs"/>
</dbReference>
<evidence type="ECO:0000256" key="6">
    <source>
        <dbReference type="ARBA" id="ARBA00022840"/>
    </source>
</evidence>
<feature type="domain" description="Leucine-rich repeat-containing N-terminal plant-type" evidence="11">
    <location>
        <begin position="29"/>
        <end position="71"/>
    </location>
</feature>
<evidence type="ECO:0000313" key="13">
    <source>
        <dbReference type="Proteomes" id="UP000826271"/>
    </source>
</evidence>
<feature type="chain" id="PRO_5043697847" description="Leucine-rich repeat-containing N-terminal plant-type domain-containing protein" evidence="10">
    <location>
        <begin position="28"/>
        <end position="291"/>
    </location>
</feature>
<dbReference type="GO" id="GO:0016020">
    <property type="term" value="C:membrane"/>
    <property type="evidence" value="ECO:0007669"/>
    <property type="project" value="UniProtKB-SubCell"/>
</dbReference>
<comment type="subcellular location">
    <subcellularLocation>
        <location evidence="1">Membrane</location>
    </subcellularLocation>
</comment>
<keyword evidence="5" id="KW-0547">Nucleotide-binding</keyword>
<dbReference type="PANTHER" id="PTHR48056">
    <property type="entry name" value="LRR RECEPTOR-LIKE SERINE/THREONINE-PROTEIN KINASE-RELATED"/>
    <property type="match status" value="1"/>
</dbReference>
<evidence type="ECO:0000256" key="9">
    <source>
        <dbReference type="SAM" id="Phobius"/>
    </source>
</evidence>
<dbReference type="SUPFAM" id="SSF52058">
    <property type="entry name" value="L domain-like"/>
    <property type="match status" value="1"/>
</dbReference>
<keyword evidence="4" id="KW-0677">Repeat</keyword>